<evidence type="ECO:0000313" key="1">
    <source>
        <dbReference type="EMBL" id="CAF1107774.1"/>
    </source>
</evidence>
<protein>
    <submittedName>
        <fullName evidence="1">Uncharacterized protein</fullName>
    </submittedName>
</protein>
<reference evidence="1" key="1">
    <citation type="submission" date="2021-02" db="EMBL/GenBank/DDBJ databases">
        <authorList>
            <person name="Nowell W R."/>
        </authorList>
    </citation>
    <scope>NUCLEOTIDE SEQUENCE</scope>
    <source>
        <strain evidence="1">Ploen Becks lab</strain>
    </source>
</reference>
<sequence>MVLLLRRQVLRPLITIRSFSYDKWYKVESERQKRINKKAQDFVKDKS</sequence>
<name>A0A814PLU1_9BILA</name>
<accession>A0A814PLU1</accession>
<evidence type="ECO:0000313" key="2">
    <source>
        <dbReference type="Proteomes" id="UP000663879"/>
    </source>
</evidence>
<proteinExistence type="predicted"/>
<organism evidence="1 2">
    <name type="scientific">Brachionus calyciflorus</name>
    <dbReference type="NCBI Taxonomy" id="104777"/>
    <lineage>
        <taxon>Eukaryota</taxon>
        <taxon>Metazoa</taxon>
        <taxon>Spiralia</taxon>
        <taxon>Gnathifera</taxon>
        <taxon>Rotifera</taxon>
        <taxon>Eurotatoria</taxon>
        <taxon>Monogononta</taxon>
        <taxon>Pseudotrocha</taxon>
        <taxon>Ploima</taxon>
        <taxon>Brachionidae</taxon>
        <taxon>Brachionus</taxon>
    </lineage>
</organism>
<gene>
    <name evidence="1" type="ORF">OXX778_LOCUS21476</name>
</gene>
<dbReference type="AlphaFoldDB" id="A0A814PLU1"/>
<comment type="caution">
    <text evidence="1">The sequence shown here is derived from an EMBL/GenBank/DDBJ whole genome shotgun (WGS) entry which is preliminary data.</text>
</comment>
<feature type="non-terminal residue" evidence="1">
    <location>
        <position position="47"/>
    </location>
</feature>
<dbReference type="EMBL" id="CAJNOC010007967">
    <property type="protein sequence ID" value="CAF1107774.1"/>
    <property type="molecule type" value="Genomic_DNA"/>
</dbReference>
<keyword evidence="2" id="KW-1185">Reference proteome</keyword>
<dbReference type="Proteomes" id="UP000663879">
    <property type="component" value="Unassembled WGS sequence"/>
</dbReference>